<protein>
    <submittedName>
        <fullName evidence="3">Uncharacterized protein</fullName>
    </submittedName>
</protein>
<dbReference type="Proteomes" id="UP000318313">
    <property type="component" value="Chromosome"/>
</dbReference>
<organism evidence="3 4">
    <name type="scientific">Gimesia fumaroli</name>
    <dbReference type="NCBI Taxonomy" id="2527976"/>
    <lineage>
        <taxon>Bacteria</taxon>
        <taxon>Pseudomonadati</taxon>
        <taxon>Planctomycetota</taxon>
        <taxon>Planctomycetia</taxon>
        <taxon>Planctomycetales</taxon>
        <taxon>Planctomycetaceae</taxon>
        <taxon>Gimesia</taxon>
    </lineage>
</organism>
<feature type="transmembrane region" description="Helical" evidence="2">
    <location>
        <begin position="84"/>
        <end position="101"/>
    </location>
</feature>
<keyword evidence="2" id="KW-0472">Membrane</keyword>
<feature type="compositionally biased region" description="Polar residues" evidence="1">
    <location>
        <begin position="1"/>
        <end position="14"/>
    </location>
</feature>
<evidence type="ECO:0000256" key="1">
    <source>
        <dbReference type="SAM" id="MobiDB-lite"/>
    </source>
</evidence>
<accession>A0A518IJS6</accession>
<keyword evidence="2" id="KW-1133">Transmembrane helix</keyword>
<evidence type="ECO:0000313" key="3">
    <source>
        <dbReference type="EMBL" id="QDV53310.1"/>
    </source>
</evidence>
<reference evidence="3 4" key="1">
    <citation type="submission" date="2019-03" db="EMBL/GenBank/DDBJ databases">
        <title>Deep-cultivation of Planctomycetes and their phenomic and genomic characterization uncovers novel biology.</title>
        <authorList>
            <person name="Wiegand S."/>
            <person name="Jogler M."/>
            <person name="Boedeker C."/>
            <person name="Pinto D."/>
            <person name="Vollmers J."/>
            <person name="Rivas-Marin E."/>
            <person name="Kohn T."/>
            <person name="Peeters S.H."/>
            <person name="Heuer A."/>
            <person name="Rast P."/>
            <person name="Oberbeckmann S."/>
            <person name="Bunk B."/>
            <person name="Jeske O."/>
            <person name="Meyerdierks A."/>
            <person name="Storesund J.E."/>
            <person name="Kallscheuer N."/>
            <person name="Luecker S."/>
            <person name="Lage O.M."/>
            <person name="Pohl T."/>
            <person name="Merkel B.J."/>
            <person name="Hornburger P."/>
            <person name="Mueller R.-W."/>
            <person name="Bruemmer F."/>
            <person name="Labrenz M."/>
            <person name="Spormann A.M."/>
            <person name="Op den Camp H."/>
            <person name="Overmann J."/>
            <person name="Amann R."/>
            <person name="Jetten M.S.M."/>
            <person name="Mascher T."/>
            <person name="Medema M.H."/>
            <person name="Devos D.P."/>
            <person name="Kaster A.-K."/>
            <person name="Ovreas L."/>
            <person name="Rohde M."/>
            <person name="Galperin M.Y."/>
            <person name="Jogler C."/>
        </authorList>
    </citation>
    <scope>NUCLEOTIDE SEQUENCE [LARGE SCALE GENOMIC DNA]</scope>
    <source>
        <strain evidence="3 4">Enr17</strain>
    </source>
</reference>
<proteinExistence type="predicted"/>
<name>A0A518IJS6_9PLAN</name>
<feature type="region of interest" description="Disordered" evidence="1">
    <location>
        <begin position="1"/>
        <end position="28"/>
    </location>
</feature>
<keyword evidence="2" id="KW-0812">Transmembrane</keyword>
<dbReference type="EMBL" id="CP037452">
    <property type="protein sequence ID" value="QDV53310.1"/>
    <property type="molecule type" value="Genomic_DNA"/>
</dbReference>
<sequence length="185" mass="20151">MFSRFQLNVNNDRSSPGGLTHGSAPTSYTRSKNPGVIYSRLVRCVHLRCCRWFVVGFGLCGFVWVCFPARGGSFSQHTVGQADIGTPVCGILSFHLIIFFWNQIMFVKRIFVKGVCESRGVRIFSPGASCDSLGSFYEALGLRSEGLRCRLINGVHGSSGLENVAETSGFCGAGFLSGSSYRLNL</sequence>
<evidence type="ECO:0000256" key="2">
    <source>
        <dbReference type="SAM" id="Phobius"/>
    </source>
</evidence>
<gene>
    <name evidence="3" type="ORF">Enr17x_53840</name>
</gene>
<feature type="transmembrane region" description="Helical" evidence="2">
    <location>
        <begin position="49"/>
        <end position="72"/>
    </location>
</feature>
<dbReference type="KEGG" id="gfm:Enr17x_53840"/>
<keyword evidence="4" id="KW-1185">Reference proteome</keyword>
<evidence type="ECO:0000313" key="4">
    <source>
        <dbReference type="Proteomes" id="UP000318313"/>
    </source>
</evidence>
<dbReference type="AlphaFoldDB" id="A0A518IJS6"/>